<keyword evidence="2" id="KW-0560">Oxidoreductase</keyword>
<name>A0A964T162_9HYPH</name>
<dbReference type="InterPro" id="IPR002347">
    <property type="entry name" value="SDR_fam"/>
</dbReference>
<dbReference type="SUPFAM" id="SSF51735">
    <property type="entry name" value="NAD(P)-binding Rossmann-fold domains"/>
    <property type="match status" value="1"/>
</dbReference>
<dbReference type="PROSITE" id="PS00061">
    <property type="entry name" value="ADH_SHORT"/>
    <property type="match status" value="1"/>
</dbReference>
<dbReference type="RefSeq" id="WP_161138757.1">
    <property type="nucleotide sequence ID" value="NZ_SPKJ01000003.1"/>
</dbReference>
<dbReference type="OrthoDB" id="9789398at2"/>
<dbReference type="InterPro" id="IPR020904">
    <property type="entry name" value="Sc_DH/Rdtase_CS"/>
</dbReference>
<dbReference type="CDD" id="cd05233">
    <property type="entry name" value="SDR_c"/>
    <property type="match status" value="1"/>
</dbReference>
<organism evidence="3 4">
    <name type="scientific">Propylenella binzhouense</name>
    <dbReference type="NCBI Taxonomy" id="2555902"/>
    <lineage>
        <taxon>Bacteria</taxon>
        <taxon>Pseudomonadati</taxon>
        <taxon>Pseudomonadota</taxon>
        <taxon>Alphaproteobacteria</taxon>
        <taxon>Hyphomicrobiales</taxon>
        <taxon>Propylenellaceae</taxon>
        <taxon>Propylenella</taxon>
    </lineage>
</organism>
<evidence type="ECO:0000256" key="2">
    <source>
        <dbReference type="ARBA" id="ARBA00023002"/>
    </source>
</evidence>
<dbReference type="Proteomes" id="UP000773614">
    <property type="component" value="Unassembled WGS sequence"/>
</dbReference>
<dbReference type="PANTHER" id="PTHR24321:SF8">
    <property type="entry name" value="ESTRADIOL 17-BETA-DEHYDROGENASE 8-RELATED"/>
    <property type="match status" value="1"/>
</dbReference>
<evidence type="ECO:0000313" key="4">
    <source>
        <dbReference type="Proteomes" id="UP000773614"/>
    </source>
</evidence>
<gene>
    <name evidence="3" type="ORF">E4O86_01575</name>
</gene>
<keyword evidence="4" id="KW-1185">Reference proteome</keyword>
<dbReference type="InterPro" id="IPR036291">
    <property type="entry name" value="NAD(P)-bd_dom_sf"/>
</dbReference>
<accession>A0A964T162</accession>
<evidence type="ECO:0000256" key="1">
    <source>
        <dbReference type="ARBA" id="ARBA00006484"/>
    </source>
</evidence>
<dbReference type="FunFam" id="3.40.50.720:FF:000084">
    <property type="entry name" value="Short-chain dehydrogenase reductase"/>
    <property type="match status" value="1"/>
</dbReference>
<protein>
    <submittedName>
        <fullName evidence="3">SDR family oxidoreductase</fullName>
    </submittedName>
</protein>
<sequence length="252" mass="26147">MDIDGKVILITGAARGIGQACAQIFAAAGAKVVAADLNDCAETVALGRDGPGSIIAAHLDVTDAQSAQEAVAVAVSHFSRLDALVNNAALYGGLKSSRFENLREADWDAAMTVNVKGIWNCCKAAVPEMRKAGGGSIINISSMSATYGTPFMLHYVTSKSAVLGMTRGLARELGRDNIRVNTVAPTAVTTEGTKEFFGDKSDRALEQVKTIQALQGNLDPSDLAGTIGWLIGDGSRFVTGQTISVDGGAVML</sequence>
<dbReference type="Gene3D" id="3.40.50.720">
    <property type="entry name" value="NAD(P)-binding Rossmann-like Domain"/>
    <property type="match status" value="1"/>
</dbReference>
<dbReference type="Pfam" id="PF13561">
    <property type="entry name" value="adh_short_C2"/>
    <property type="match status" value="1"/>
</dbReference>
<proteinExistence type="inferred from homology"/>
<evidence type="ECO:0000313" key="3">
    <source>
        <dbReference type="EMBL" id="MYZ46410.1"/>
    </source>
</evidence>
<dbReference type="GO" id="GO:0016491">
    <property type="term" value="F:oxidoreductase activity"/>
    <property type="evidence" value="ECO:0007669"/>
    <property type="project" value="UniProtKB-KW"/>
</dbReference>
<dbReference type="PRINTS" id="PR00081">
    <property type="entry name" value="GDHRDH"/>
</dbReference>
<dbReference type="AlphaFoldDB" id="A0A964T162"/>
<dbReference type="PRINTS" id="PR00080">
    <property type="entry name" value="SDRFAMILY"/>
</dbReference>
<dbReference type="PANTHER" id="PTHR24321">
    <property type="entry name" value="DEHYDROGENASES, SHORT CHAIN"/>
    <property type="match status" value="1"/>
</dbReference>
<reference evidence="3" key="1">
    <citation type="submission" date="2019-03" db="EMBL/GenBank/DDBJ databases">
        <title>Afifella sp. nov., isolated from activated sludge.</title>
        <authorList>
            <person name="Li Q."/>
            <person name="Liu Y."/>
        </authorList>
    </citation>
    <scope>NUCLEOTIDE SEQUENCE</scope>
    <source>
        <strain evidence="3">L72</strain>
    </source>
</reference>
<comment type="similarity">
    <text evidence="1">Belongs to the short-chain dehydrogenases/reductases (SDR) family.</text>
</comment>
<comment type="caution">
    <text evidence="3">The sequence shown here is derived from an EMBL/GenBank/DDBJ whole genome shotgun (WGS) entry which is preliminary data.</text>
</comment>
<dbReference type="EMBL" id="SPKJ01000003">
    <property type="protein sequence ID" value="MYZ46410.1"/>
    <property type="molecule type" value="Genomic_DNA"/>
</dbReference>